<dbReference type="AlphaFoldDB" id="A0A168AEA5"/>
<feature type="compositionally biased region" description="Polar residues" evidence="1">
    <location>
        <begin position="263"/>
        <end position="276"/>
    </location>
</feature>
<keyword evidence="3" id="KW-1185">Reference proteome</keyword>
<evidence type="ECO:0000313" key="2">
    <source>
        <dbReference type="EMBL" id="KZZ93822.1"/>
    </source>
</evidence>
<dbReference type="EMBL" id="AZGY01000012">
    <property type="protein sequence ID" value="KZZ93822.1"/>
    <property type="molecule type" value="Genomic_DNA"/>
</dbReference>
<reference evidence="2 3" key="1">
    <citation type="journal article" date="2016" name="Genome Biol. Evol.">
        <title>Divergent and convergent evolution of fungal pathogenicity.</title>
        <authorList>
            <person name="Shang Y."/>
            <person name="Xiao G."/>
            <person name="Zheng P."/>
            <person name="Cen K."/>
            <person name="Zhan S."/>
            <person name="Wang C."/>
        </authorList>
    </citation>
    <scope>NUCLEOTIDE SEQUENCE [LARGE SCALE GENOMIC DNA]</scope>
    <source>
        <strain evidence="2 3">RCEF 2490</strain>
    </source>
</reference>
<feature type="compositionally biased region" description="Low complexity" evidence="1">
    <location>
        <begin position="14"/>
        <end position="38"/>
    </location>
</feature>
<feature type="compositionally biased region" description="Basic and acidic residues" evidence="1">
    <location>
        <begin position="1"/>
        <end position="10"/>
    </location>
</feature>
<feature type="region of interest" description="Disordered" evidence="1">
    <location>
        <begin position="215"/>
        <end position="276"/>
    </location>
</feature>
<evidence type="ECO:0000256" key="1">
    <source>
        <dbReference type="SAM" id="MobiDB-lite"/>
    </source>
</evidence>
<gene>
    <name evidence="2" type="ORF">AAL_05538</name>
</gene>
<comment type="caution">
    <text evidence="2">The sequence shown here is derived from an EMBL/GenBank/DDBJ whole genome shotgun (WGS) entry which is preliminary data.</text>
</comment>
<sequence>MSEPQDHDRSLQYAAATADAAATLRPQQQQQQQQSQSQPENERKEAADAVAASSSLAVEIPLEPLFTLLTNTTTGSTMHPRVQYLFSDDDASMLCTTGQDAEQRAVVVDLHPSPDNTRWCVSWASSLSPDFALTGSNITTRQQHADDDDDDDRHATLRLEGVERESLPDIDAASGGGSLRSSASGASAEREDVDALADDFRRRMGVLRKVVAEGEKRRRQRLKEAAATAAAAQDHTQEKEQELGQDQQRQSSSPGGVTVLQDEASTGGVQNSAVEG</sequence>
<proteinExistence type="predicted"/>
<feature type="region of interest" description="Disordered" evidence="1">
    <location>
        <begin position="160"/>
        <end position="192"/>
    </location>
</feature>
<dbReference type="OrthoDB" id="1681166at2759"/>
<evidence type="ECO:0000313" key="3">
    <source>
        <dbReference type="Proteomes" id="UP000078544"/>
    </source>
</evidence>
<dbReference type="STRING" id="1081109.A0A168AEA5"/>
<feature type="region of interest" description="Disordered" evidence="1">
    <location>
        <begin position="1"/>
        <end position="50"/>
    </location>
</feature>
<feature type="compositionally biased region" description="Polar residues" evidence="1">
    <location>
        <begin position="244"/>
        <end position="255"/>
    </location>
</feature>
<organism evidence="2 3">
    <name type="scientific">Moelleriella libera RCEF 2490</name>
    <dbReference type="NCBI Taxonomy" id="1081109"/>
    <lineage>
        <taxon>Eukaryota</taxon>
        <taxon>Fungi</taxon>
        <taxon>Dikarya</taxon>
        <taxon>Ascomycota</taxon>
        <taxon>Pezizomycotina</taxon>
        <taxon>Sordariomycetes</taxon>
        <taxon>Hypocreomycetidae</taxon>
        <taxon>Hypocreales</taxon>
        <taxon>Clavicipitaceae</taxon>
        <taxon>Moelleriella</taxon>
    </lineage>
</organism>
<name>A0A168AEA5_9HYPO</name>
<accession>A0A168AEA5</accession>
<protein>
    <submittedName>
        <fullName evidence="2">Uncharacterized protein</fullName>
    </submittedName>
</protein>
<dbReference type="Proteomes" id="UP000078544">
    <property type="component" value="Unassembled WGS sequence"/>
</dbReference>